<dbReference type="EMBL" id="PTIZ01000015">
    <property type="protein sequence ID" value="PPK72977.1"/>
    <property type="molecule type" value="Genomic_DNA"/>
</dbReference>
<accession>A0A2S6H681</accession>
<comment type="caution">
    <text evidence="1">The sequence shown here is derived from an EMBL/GenBank/DDBJ whole genome shotgun (WGS) entry which is preliminary data.</text>
</comment>
<proteinExistence type="predicted"/>
<dbReference type="Proteomes" id="UP000240010">
    <property type="component" value="Unassembled WGS sequence"/>
</dbReference>
<dbReference type="AlphaFoldDB" id="A0A2S6H681"/>
<reference evidence="1 2" key="1">
    <citation type="submission" date="2018-02" db="EMBL/GenBank/DDBJ databases">
        <title>Subsurface microbial communities from deep shales in Ohio and West Virginia, USA.</title>
        <authorList>
            <person name="Wrighton K."/>
        </authorList>
    </citation>
    <scope>NUCLEOTIDE SEQUENCE [LARGE SCALE GENOMIC DNA]</scope>
    <source>
        <strain evidence="1 2">OWC-DMM</strain>
    </source>
</reference>
<evidence type="ECO:0008006" key="3">
    <source>
        <dbReference type="Google" id="ProtNLM"/>
    </source>
</evidence>
<sequence length="256" mass="29441">MSSPFKDKKLLISSINKFLDKHESFIRNQGDRICDYFEMKCFNDAVLFYKNNGFSVEPKNLNANEFVYKLQPSGHPENFSFFEVIGQRKFELHHNLAIESSLSKEIYYTPDISIIEKDSIVKRKVNSYYSGKRDFSFCNSESLQTFIEVKHMHPFPELLFNFTGLLINFMPSVAGTSSSGEKSNRHLAPSLALSGNGSYHSEKIKEAIEKNYNANIFFGLFNRYSQIYSKRYTQSCISSKLLTIDVVGDDVDDLPF</sequence>
<evidence type="ECO:0000313" key="2">
    <source>
        <dbReference type="Proteomes" id="UP000240010"/>
    </source>
</evidence>
<dbReference type="RefSeq" id="WP_104430295.1">
    <property type="nucleotide sequence ID" value="NZ_PTIZ01000015.1"/>
</dbReference>
<organism evidence="1 2">
    <name type="scientific">Methylobacter tundripaludum</name>
    <dbReference type="NCBI Taxonomy" id="173365"/>
    <lineage>
        <taxon>Bacteria</taxon>
        <taxon>Pseudomonadati</taxon>
        <taxon>Pseudomonadota</taxon>
        <taxon>Gammaproteobacteria</taxon>
        <taxon>Methylococcales</taxon>
        <taxon>Methylococcaceae</taxon>
        <taxon>Methylobacter</taxon>
    </lineage>
</organism>
<evidence type="ECO:0000313" key="1">
    <source>
        <dbReference type="EMBL" id="PPK72977.1"/>
    </source>
</evidence>
<gene>
    <name evidence="1" type="ORF">B0F87_11523</name>
</gene>
<protein>
    <recommendedName>
        <fullName evidence="3">Restriction endonuclease</fullName>
    </recommendedName>
</protein>
<name>A0A2S6H681_9GAMM</name>